<dbReference type="PANTHER" id="PTHR43369:SF2">
    <property type="entry name" value="PHOSPHORIBOSYLGLYCINAMIDE FORMYLTRANSFERASE"/>
    <property type="match status" value="1"/>
</dbReference>
<dbReference type="Pfam" id="PF00551">
    <property type="entry name" value="Formyl_trans_N"/>
    <property type="match status" value="1"/>
</dbReference>
<feature type="domain" description="Formyl transferase N-terminal" evidence="9">
    <location>
        <begin position="2"/>
        <end position="165"/>
    </location>
</feature>
<dbReference type="InterPro" id="IPR001555">
    <property type="entry name" value="GART_AS"/>
</dbReference>
<dbReference type="GO" id="GO:0005737">
    <property type="term" value="C:cytoplasm"/>
    <property type="evidence" value="ECO:0007669"/>
    <property type="project" value="TreeGrafter"/>
</dbReference>
<dbReference type="EMBL" id="UINC01054902">
    <property type="protein sequence ID" value="SVB73167.1"/>
    <property type="molecule type" value="Genomic_DNA"/>
</dbReference>
<keyword evidence="4" id="KW-0658">Purine biosynthesis</keyword>
<dbReference type="GO" id="GO:0004644">
    <property type="term" value="F:phosphoribosylglycinamide formyltransferase activity"/>
    <property type="evidence" value="ECO:0007669"/>
    <property type="project" value="UniProtKB-EC"/>
</dbReference>
<evidence type="ECO:0000256" key="4">
    <source>
        <dbReference type="ARBA" id="ARBA00022755"/>
    </source>
</evidence>
<accession>A0A382GEX9</accession>
<evidence type="ECO:0000256" key="2">
    <source>
        <dbReference type="ARBA" id="ARBA00012254"/>
    </source>
</evidence>
<dbReference type="PROSITE" id="PS00373">
    <property type="entry name" value="GART"/>
    <property type="match status" value="1"/>
</dbReference>
<dbReference type="PANTHER" id="PTHR43369">
    <property type="entry name" value="PHOSPHORIBOSYLGLYCINAMIDE FORMYLTRANSFERASE"/>
    <property type="match status" value="1"/>
</dbReference>
<dbReference type="InterPro" id="IPR036477">
    <property type="entry name" value="Formyl_transf_N_sf"/>
</dbReference>
<evidence type="ECO:0000256" key="3">
    <source>
        <dbReference type="ARBA" id="ARBA00022679"/>
    </source>
</evidence>
<sequence length="194" mass="22134">MTKIIDSCNKDIKSASVELVLSNEPTAKGLNYAIKNNIKTEIVNHKDFDNREHFDENLNDKLMENNIEFICNAGFMRILGENFVNNWFNKQLNIHPSLLPSFKGLDIHKRVINSGARISGCTVHLVRAGVDEGPIIAQAATYVSPYDNEKTLEKKVLELEHILYPFCLKLFSEENIIINEDKVIYNNQAVKELE</sequence>
<evidence type="ECO:0000259" key="9">
    <source>
        <dbReference type="Pfam" id="PF00551"/>
    </source>
</evidence>
<dbReference type="GO" id="GO:0006189">
    <property type="term" value="P:'de novo' IMP biosynthetic process"/>
    <property type="evidence" value="ECO:0007669"/>
    <property type="project" value="UniProtKB-UniPathway"/>
</dbReference>
<dbReference type="SUPFAM" id="SSF53328">
    <property type="entry name" value="Formyltransferase"/>
    <property type="match status" value="1"/>
</dbReference>
<dbReference type="InterPro" id="IPR002376">
    <property type="entry name" value="Formyl_transf_N"/>
</dbReference>
<dbReference type="AlphaFoldDB" id="A0A382GEX9"/>
<dbReference type="UniPathway" id="UPA00074">
    <property type="reaction ID" value="UER00126"/>
</dbReference>
<organism evidence="10">
    <name type="scientific">marine metagenome</name>
    <dbReference type="NCBI Taxonomy" id="408172"/>
    <lineage>
        <taxon>unclassified sequences</taxon>
        <taxon>metagenomes</taxon>
        <taxon>ecological metagenomes</taxon>
    </lineage>
</organism>
<dbReference type="CDD" id="cd08645">
    <property type="entry name" value="FMT_core_GART"/>
    <property type="match status" value="1"/>
</dbReference>
<evidence type="ECO:0000256" key="8">
    <source>
        <dbReference type="ARBA" id="ARBA00047664"/>
    </source>
</evidence>
<dbReference type="Gene3D" id="3.40.50.170">
    <property type="entry name" value="Formyl transferase, N-terminal domain"/>
    <property type="match status" value="1"/>
</dbReference>
<name>A0A382GEX9_9ZZZZ</name>
<comment type="similarity">
    <text evidence="5">Belongs to the GART family.</text>
</comment>
<reference evidence="10" key="1">
    <citation type="submission" date="2018-05" db="EMBL/GenBank/DDBJ databases">
        <authorList>
            <person name="Lanie J.A."/>
            <person name="Ng W.-L."/>
            <person name="Kazmierczak K.M."/>
            <person name="Andrzejewski T.M."/>
            <person name="Davidsen T.M."/>
            <person name="Wayne K.J."/>
            <person name="Tettelin H."/>
            <person name="Glass J.I."/>
            <person name="Rusch D."/>
            <person name="Podicherti R."/>
            <person name="Tsui H.-C.T."/>
            <person name="Winkler M.E."/>
        </authorList>
    </citation>
    <scope>NUCLEOTIDE SEQUENCE</scope>
</reference>
<dbReference type="InterPro" id="IPR004607">
    <property type="entry name" value="GART"/>
</dbReference>
<dbReference type="EC" id="2.1.2.2" evidence="2"/>
<keyword evidence="3" id="KW-0808">Transferase</keyword>
<comment type="catalytic activity">
    <reaction evidence="8">
        <text>N(1)-(5-phospho-beta-D-ribosyl)glycinamide + (6R)-10-formyltetrahydrofolate = N(2)-formyl-N(1)-(5-phospho-beta-D-ribosyl)glycinamide + (6S)-5,6,7,8-tetrahydrofolate + H(+)</text>
        <dbReference type="Rhea" id="RHEA:15053"/>
        <dbReference type="ChEBI" id="CHEBI:15378"/>
        <dbReference type="ChEBI" id="CHEBI:57453"/>
        <dbReference type="ChEBI" id="CHEBI:143788"/>
        <dbReference type="ChEBI" id="CHEBI:147286"/>
        <dbReference type="ChEBI" id="CHEBI:195366"/>
        <dbReference type="EC" id="2.1.2.2"/>
    </reaction>
</comment>
<dbReference type="NCBIfam" id="TIGR00639">
    <property type="entry name" value="PurN"/>
    <property type="match status" value="1"/>
</dbReference>
<feature type="non-terminal residue" evidence="10">
    <location>
        <position position="194"/>
    </location>
</feature>
<gene>
    <name evidence="10" type="ORF">METZ01_LOCUS226021</name>
</gene>
<evidence type="ECO:0000256" key="5">
    <source>
        <dbReference type="ARBA" id="ARBA00038440"/>
    </source>
</evidence>
<protein>
    <recommendedName>
        <fullName evidence="2">phosphoribosylglycinamide formyltransferase 1</fullName>
        <ecNumber evidence="2">2.1.2.2</ecNumber>
    </recommendedName>
    <alternativeName>
        <fullName evidence="7">5'-phosphoribosylglycinamide transformylase</fullName>
    </alternativeName>
    <alternativeName>
        <fullName evidence="6">GAR transformylase</fullName>
    </alternativeName>
</protein>
<evidence type="ECO:0000256" key="6">
    <source>
        <dbReference type="ARBA" id="ARBA00041324"/>
    </source>
</evidence>
<proteinExistence type="inferred from homology"/>
<comment type="pathway">
    <text evidence="1">Purine metabolism; IMP biosynthesis via de novo pathway; N(2)-formyl-N(1)-(5-phospho-D-ribosyl)glycinamide from N(1)-(5-phospho-D-ribosyl)glycinamide (10-formyl THF route): step 1/1.</text>
</comment>
<evidence type="ECO:0000313" key="10">
    <source>
        <dbReference type="EMBL" id="SVB73167.1"/>
    </source>
</evidence>
<evidence type="ECO:0000256" key="7">
    <source>
        <dbReference type="ARBA" id="ARBA00041682"/>
    </source>
</evidence>
<evidence type="ECO:0000256" key="1">
    <source>
        <dbReference type="ARBA" id="ARBA00005054"/>
    </source>
</evidence>